<feature type="chain" id="PRO_5015452298" evidence="1">
    <location>
        <begin position="22"/>
        <end position="675"/>
    </location>
</feature>
<dbReference type="EMBL" id="PEBV01000041">
    <property type="protein sequence ID" value="PTQ51578.1"/>
    <property type="molecule type" value="Genomic_DNA"/>
</dbReference>
<keyword evidence="1" id="KW-0732">Signal</keyword>
<protein>
    <submittedName>
        <fullName evidence="2">Uncharacterized protein</fullName>
    </submittedName>
</protein>
<dbReference type="NCBIfam" id="NF047340">
    <property type="entry name" value="Athe_2463_dom"/>
    <property type="match status" value="1"/>
</dbReference>
<dbReference type="Proteomes" id="UP000244180">
    <property type="component" value="Unassembled WGS sequence"/>
</dbReference>
<organism evidence="2 3">
    <name type="scientific">Hydrogenibacillus schlegelii</name>
    <name type="common">Bacillus schlegelii</name>
    <dbReference type="NCBI Taxonomy" id="1484"/>
    <lineage>
        <taxon>Bacteria</taxon>
        <taxon>Bacillati</taxon>
        <taxon>Bacillota</taxon>
        <taxon>Bacilli</taxon>
        <taxon>Bacillales</taxon>
        <taxon>Bacillales Family X. Incertae Sedis</taxon>
        <taxon>Hydrogenibacillus</taxon>
    </lineage>
</organism>
<sequence length="675" mass="74885">MKRLLALLLAALFFLSEVALAAGGTFKEVVDPGLLGFTDTLNRDVSEITYGRINNYFTPKNTSNDVLRLGTLFPYLPEFEDYFRYAVWGPWHTDPRWDGTGGIKYDVLGHPRARYIGFGKYGESIGNVFYPPDYNGNNRPYPLENFISEPRKNKAVKDAFPQFFSNYQNYINGVYIKKGMPDDLKKRIRTGYYISASANGYDPYSIIEKTKAPAFEDPAPYVHIVLPPTNETMGSGLVFHKGRDGRIYYMSVPIPPEPLLLDGEDWIEITPKEQTGQTGTPVQFELKVRWERIENIQKLAGMFGLDFGFQVTLAHKTKSGSYPVDFKIDSLTASKLATKSYINLLPATLGGTLPPNGEKATTFTVTVQNAPTEVVAEIFPIWTVKGKKDLLSFFTVDPLYKTAKATVKPFMPDYAVQLTPSERTAKPGDEVNFNLTVSWKDHPAGQGFRVILAYQTPQGKLPVDFTLGGKTATKGRDVSYVSNMTNQLEGSLSGTVRVKAYDKTSTLIAQVIPLDRNGSPLPIQPPYDGDPKDNEAKAVVKPTGVDYAAVPFKEPVKLYIPYGVNNPSFRIIPHFERLDGIPVNVPYTITIRGAFGTVTKQGDNIPNHQSIGVPYPIVNPPLGTYQVTAEIWPVQKDLDVNPANNRTVITVIVEKAPPPEKGPVQRGIHVELGSK</sequence>
<comment type="caution">
    <text evidence="2">The sequence shown here is derived from an EMBL/GenBank/DDBJ whole genome shotgun (WGS) entry which is preliminary data.</text>
</comment>
<dbReference type="RefSeq" id="WP_273000616.1">
    <property type="nucleotide sequence ID" value="NZ_PEBV01000041.1"/>
</dbReference>
<gene>
    <name evidence="2" type="ORF">HSCHL_1281</name>
</gene>
<accession>A0A2T5G5Y0</accession>
<evidence type="ECO:0000313" key="2">
    <source>
        <dbReference type="EMBL" id="PTQ51578.1"/>
    </source>
</evidence>
<evidence type="ECO:0000256" key="1">
    <source>
        <dbReference type="SAM" id="SignalP"/>
    </source>
</evidence>
<dbReference type="AlphaFoldDB" id="A0A2T5G5Y0"/>
<reference evidence="2 3" key="1">
    <citation type="submission" date="2017-08" db="EMBL/GenBank/DDBJ databases">
        <title>Burning lignite coal seam in the remote Altai Mountains harbors a hydrogen-driven thermophilic microbial community.</title>
        <authorList>
            <person name="Kadnikov V.V."/>
            <person name="Mardanov A.V."/>
            <person name="Ivasenko D."/>
            <person name="Beletsky A.V."/>
            <person name="Karnachuk O.V."/>
            <person name="Ravin N.V."/>
        </authorList>
    </citation>
    <scope>NUCLEOTIDE SEQUENCE [LARGE SCALE GENOMIC DNA]</scope>
    <source>
        <strain evidence="2">AL33</strain>
    </source>
</reference>
<feature type="signal peptide" evidence="1">
    <location>
        <begin position="1"/>
        <end position="21"/>
    </location>
</feature>
<evidence type="ECO:0000313" key="3">
    <source>
        <dbReference type="Proteomes" id="UP000244180"/>
    </source>
</evidence>
<name>A0A2T5G5Y0_HYDSH</name>
<proteinExistence type="predicted"/>